<keyword evidence="2" id="KW-1185">Reference proteome</keyword>
<protein>
    <submittedName>
        <fullName evidence="1">Uncharacterized protein</fullName>
    </submittedName>
</protein>
<evidence type="ECO:0000313" key="2">
    <source>
        <dbReference type="Proteomes" id="UP001626537"/>
    </source>
</evidence>
<reference evidence="1 2" key="1">
    <citation type="submission" date="2023-10" db="EMBL/GenBank/DDBJ databases">
        <title>Two novel species belonging to the OM43/NOR5 clade.</title>
        <authorList>
            <person name="Park M."/>
        </authorList>
    </citation>
    <scope>NUCLEOTIDE SEQUENCE [LARGE SCALE GENOMIC DNA]</scope>
    <source>
        <strain evidence="1 2">IMCC43200</strain>
    </source>
</reference>
<proteinExistence type="predicted"/>
<gene>
    <name evidence="1" type="ORF">R0135_14285</name>
</gene>
<dbReference type="EMBL" id="CP136864">
    <property type="protein sequence ID" value="WOJ92944.1"/>
    <property type="molecule type" value="Genomic_DNA"/>
</dbReference>
<sequence>MLLRAGHNAIDRTWRTLPLEFFIIVVGFFVSLQINEWQNDRENREIEGQYLQRLENDLKKSSEALVDNNDRMRLSVSNMESGLMRLAAEHRSEDDYQTLFVALQNSSIIGGFEVYFGTFEELKDTGNMRLIESSPLRESLAALAQKYLQVVKISQIRNMLRGNTFPVMTRYVKPTVGNSLTFDAQRVEADPRELYVAMSIIRANLGYDLHDSEKLLVLIEETLTIVRAEMALHH</sequence>
<organism evidence="1 2">
    <name type="scientific">Congregibacter variabilis</name>
    <dbReference type="NCBI Taxonomy" id="3081200"/>
    <lineage>
        <taxon>Bacteria</taxon>
        <taxon>Pseudomonadati</taxon>
        <taxon>Pseudomonadota</taxon>
        <taxon>Gammaproteobacteria</taxon>
        <taxon>Cellvibrionales</taxon>
        <taxon>Halieaceae</taxon>
        <taxon>Congregibacter</taxon>
    </lineage>
</organism>
<accession>A0ABZ0I2V0</accession>
<dbReference type="Proteomes" id="UP001626537">
    <property type="component" value="Chromosome"/>
</dbReference>
<evidence type="ECO:0000313" key="1">
    <source>
        <dbReference type="EMBL" id="WOJ92944.1"/>
    </source>
</evidence>
<name>A0ABZ0I2V0_9GAMM</name>
<dbReference type="RefSeq" id="WP_407347601.1">
    <property type="nucleotide sequence ID" value="NZ_CP136864.1"/>
</dbReference>